<name>A0ABV7HV26_9HYPH</name>
<protein>
    <submittedName>
        <fullName evidence="2">SCP2 domain-containing protein</fullName>
    </submittedName>
</protein>
<proteinExistence type="predicted"/>
<organism evidence="2 3">
    <name type="scientific">Ciceribacter thiooxidans</name>
    <dbReference type="NCBI Taxonomy" id="1969821"/>
    <lineage>
        <taxon>Bacteria</taxon>
        <taxon>Pseudomonadati</taxon>
        <taxon>Pseudomonadota</taxon>
        <taxon>Alphaproteobacteria</taxon>
        <taxon>Hyphomicrobiales</taxon>
        <taxon>Rhizobiaceae</taxon>
        <taxon>Ciceribacter</taxon>
    </lineage>
</organism>
<feature type="domain" description="SCP2" evidence="1">
    <location>
        <begin position="36"/>
        <end position="128"/>
    </location>
</feature>
<evidence type="ECO:0000313" key="2">
    <source>
        <dbReference type="EMBL" id="MFC3162239.1"/>
    </source>
</evidence>
<sequence length="169" mass="18549">MMRVPPALADPLGVIPVFMIERAARLAFTRVLKAHPGLFERLGDYRQKRYGFVPDDLPIGFLVEPSRLSLTVVRKPKLPDADAAVQGPLFVLLALLEGRCDADALFFSRDLTVTGDMEAMLALRNALDDSNIDLPKDIGRASGPFAPLVSRTLSYVRSRALTGEAGQWN</sequence>
<reference evidence="3" key="1">
    <citation type="journal article" date="2019" name="Int. J. Syst. Evol. Microbiol.">
        <title>The Global Catalogue of Microorganisms (GCM) 10K type strain sequencing project: providing services to taxonomists for standard genome sequencing and annotation.</title>
        <authorList>
            <consortium name="The Broad Institute Genomics Platform"/>
            <consortium name="The Broad Institute Genome Sequencing Center for Infectious Disease"/>
            <person name="Wu L."/>
            <person name="Ma J."/>
        </authorList>
    </citation>
    <scope>NUCLEOTIDE SEQUENCE [LARGE SCALE GENOMIC DNA]</scope>
    <source>
        <strain evidence="3">KCTC 52231</strain>
    </source>
</reference>
<gene>
    <name evidence="2" type="ORF">ACFOHV_02980</name>
</gene>
<dbReference type="Proteomes" id="UP001595647">
    <property type="component" value="Unassembled WGS sequence"/>
</dbReference>
<dbReference type="InterPro" id="IPR003033">
    <property type="entry name" value="SCP2_sterol-bd_dom"/>
</dbReference>
<dbReference type="Pfam" id="PF02036">
    <property type="entry name" value="SCP2"/>
    <property type="match status" value="1"/>
</dbReference>
<comment type="caution">
    <text evidence="2">The sequence shown here is derived from an EMBL/GenBank/DDBJ whole genome shotgun (WGS) entry which is preliminary data.</text>
</comment>
<dbReference type="RefSeq" id="WP_182307651.1">
    <property type="nucleotide sequence ID" value="NZ_CP059896.1"/>
</dbReference>
<dbReference type="InterPro" id="IPR036527">
    <property type="entry name" value="SCP2_sterol-bd_dom_sf"/>
</dbReference>
<keyword evidence="3" id="KW-1185">Reference proteome</keyword>
<dbReference type="EMBL" id="JBHRTG010000003">
    <property type="protein sequence ID" value="MFC3162239.1"/>
    <property type="molecule type" value="Genomic_DNA"/>
</dbReference>
<evidence type="ECO:0000313" key="3">
    <source>
        <dbReference type="Proteomes" id="UP001595647"/>
    </source>
</evidence>
<dbReference type="SUPFAM" id="SSF55718">
    <property type="entry name" value="SCP-like"/>
    <property type="match status" value="1"/>
</dbReference>
<accession>A0ABV7HV26</accession>
<evidence type="ECO:0000259" key="1">
    <source>
        <dbReference type="Pfam" id="PF02036"/>
    </source>
</evidence>
<dbReference type="Gene3D" id="3.30.1050.10">
    <property type="entry name" value="SCP2 sterol-binding domain"/>
    <property type="match status" value="1"/>
</dbReference>